<dbReference type="EMBL" id="WNDX01000036">
    <property type="protein sequence ID" value="KAF1044965.1"/>
    <property type="molecule type" value="Genomic_DNA"/>
</dbReference>
<evidence type="ECO:0008006" key="4">
    <source>
        <dbReference type="Google" id="ProtNLM"/>
    </source>
</evidence>
<feature type="transmembrane region" description="Helical" evidence="1">
    <location>
        <begin position="46"/>
        <end position="68"/>
    </location>
</feature>
<keyword evidence="1" id="KW-0472">Membrane</keyword>
<evidence type="ECO:0000313" key="2">
    <source>
        <dbReference type="EMBL" id="KAF1044965.1"/>
    </source>
</evidence>
<feature type="transmembrane region" description="Helical" evidence="1">
    <location>
        <begin position="7"/>
        <end position="26"/>
    </location>
</feature>
<evidence type="ECO:0000313" key="3">
    <source>
        <dbReference type="Proteomes" id="UP000462435"/>
    </source>
</evidence>
<sequence>MISTQHIIFYAAYGWLTFSGLCHFMIDVAFQKLRGVRPPGIETSLYYGLNSAFSIGQIAFGALGLYLAWRCMHVLQELPVLVLALVSGLAWLLITFLYMSYWEPKLNVAIFCMLIFVALFFR</sequence>
<gene>
    <name evidence="2" type="ORF">GAK35_01535</name>
</gene>
<accession>A0A7V8JUN8</accession>
<name>A0A7V8JUN8_9BURK</name>
<keyword evidence="1" id="KW-1133">Transmembrane helix</keyword>
<organism evidence="2 3">
    <name type="scientific">Herbaspirillum frisingense</name>
    <dbReference type="NCBI Taxonomy" id="92645"/>
    <lineage>
        <taxon>Bacteria</taxon>
        <taxon>Pseudomonadati</taxon>
        <taxon>Pseudomonadota</taxon>
        <taxon>Betaproteobacteria</taxon>
        <taxon>Burkholderiales</taxon>
        <taxon>Oxalobacteraceae</taxon>
        <taxon>Herbaspirillum</taxon>
    </lineage>
</organism>
<reference evidence="3" key="1">
    <citation type="journal article" date="2020" name="MBio">
        <title>Horizontal gene transfer to a defensive symbiont with a reduced genome amongst a multipartite beetle microbiome.</title>
        <authorList>
            <person name="Waterworth S.C."/>
            <person name="Florez L.V."/>
            <person name="Rees E.R."/>
            <person name="Hertweck C."/>
            <person name="Kaltenpoth M."/>
            <person name="Kwan J.C."/>
        </authorList>
    </citation>
    <scope>NUCLEOTIDE SEQUENCE [LARGE SCALE GENOMIC DNA]</scope>
</reference>
<protein>
    <recommendedName>
        <fullName evidence="4">EamA family transporter</fullName>
    </recommendedName>
</protein>
<evidence type="ECO:0000256" key="1">
    <source>
        <dbReference type="SAM" id="Phobius"/>
    </source>
</evidence>
<feature type="transmembrane region" description="Helical" evidence="1">
    <location>
        <begin position="80"/>
        <end position="99"/>
    </location>
</feature>
<dbReference type="Proteomes" id="UP000462435">
    <property type="component" value="Unassembled WGS sequence"/>
</dbReference>
<proteinExistence type="predicted"/>
<keyword evidence="1" id="KW-0812">Transmembrane</keyword>
<comment type="caution">
    <text evidence="2">The sequence shown here is derived from an EMBL/GenBank/DDBJ whole genome shotgun (WGS) entry which is preliminary data.</text>
</comment>
<dbReference type="AlphaFoldDB" id="A0A7V8JUN8"/>
<feature type="transmembrane region" description="Helical" evidence="1">
    <location>
        <begin position="105"/>
        <end position="121"/>
    </location>
</feature>